<organism evidence="15 16">
    <name type="scientific">Acinetobacter chinensis</name>
    <dbReference type="NCBI Taxonomy" id="2004650"/>
    <lineage>
        <taxon>Bacteria</taxon>
        <taxon>Pseudomonadati</taxon>
        <taxon>Pseudomonadota</taxon>
        <taxon>Gammaproteobacteria</taxon>
        <taxon>Moraxellales</taxon>
        <taxon>Moraxellaceae</taxon>
        <taxon>Acinetobacter</taxon>
    </lineage>
</organism>
<evidence type="ECO:0000256" key="1">
    <source>
        <dbReference type="ARBA" id="ARBA00000971"/>
    </source>
</evidence>
<name>A0ABU3WHH5_9GAMM</name>
<dbReference type="Proteomes" id="UP001278188">
    <property type="component" value="Unassembled WGS sequence"/>
</dbReference>
<dbReference type="NCBIfam" id="TIGR00115">
    <property type="entry name" value="tig"/>
    <property type="match status" value="1"/>
</dbReference>
<dbReference type="Pfam" id="PF05698">
    <property type="entry name" value="Trigger_C"/>
    <property type="match status" value="1"/>
</dbReference>
<comment type="domain">
    <text evidence="11">Consists of 3 domains; the N-terminus binds the ribosome, the middle domain has PPIase activity, while the C-terminus has intrinsic chaperone activity on its own.</text>
</comment>
<evidence type="ECO:0000256" key="8">
    <source>
        <dbReference type="ARBA" id="ARBA00023235"/>
    </source>
</evidence>
<dbReference type="PIRSF" id="PIRSF003095">
    <property type="entry name" value="Trigger_factor"/>
    <property type="match status" value="1"/>
</dbReference>
<evidence type="ECO:0000256" key="12">
    <source>
        <dbReference type="PROSITE-ProRule" id="PRU00277"/>
    </source>
</evidence>
<protein>
    <recommendedName>
        <fullName evidence="4 11">Trigger factor</fullName>
        <shortName evidence="11">TF</shortName>
        <ecNumber evidence="3 11">5.2.1.8</ecNumber>
    </recommendedName>
    <alternativeName>
        <fullName evidence="10 11">PPIase</fullName>
    </alternativeName>
</protein>
<evidence type="ECO:0000256" key="7">
    <source>
        <dbReference type="ARBA" id="ARBA00023186"/>
    </source>
</evidence>
<dbReference type="InterPro" id="IPR027304">
    <property type="entry name" value="Trigger_fact/SurA_dom_sf"/>
</dbReference>
<dbReference type="SUPFAM" id="SSF102735">
    <property type="entry name" value="Trigger factor ribosome-binding domain"/>
    <property type="match status" value="1"/>
</dbReference>
<keyword evidence="16" id="KW-1185">Reference proteome</keyword>
<dbReference type="Pfam" id="PF05697">
    <property type="entry name" value="Trigger_N"/>
    <property type="match status" value="1"/>
</dbReference>
<dbReference type="InterPro" id="IPR037041">
    <property type="entry name" value="Trigger_fac_C_sf"/>
</dbReference>
<comment type="catalytic activity">
    <reaction evidence="1 11 12">
        <text>[protein]-peptidylproline (omega=180) = [protein]-peptidylproline (omega=0)</text>
        <dbReference type="Rhea" id="RHEA:16237"/>
        <dbReference type="Rhea" id="RHEA-COMP:10747"/>
        <dbReference type="Rhea" id="RHEA-COMP:10748"/>
        <dbReference type="ChEBI" id="CHEBI:83833"/>
        <dbReference type="ChEBI" id="CHEBI:83834"/>
        <dbReference type="EC" id="5.2.1.8"/>
    </reaction>
</comment>
<dbReference type="Gene3D" id="3.30.70.1050">
    <property type="entry name" value="Trigger factor ribosome-binding domain"/>
    <property type="match status" value="1"/>
</dbReference>
<keyword evidence="9 11" id="KW-0131">Cell cycle</keyword>
<dbReference type="InterPro" id="IPR008881">
    <property type="entry name" value="Trigger_fac_ribosome-bd_bac"/>
</dbReference>
<sequence>MQVTSEAVSGVARRLNVSVPTSRVNEQFEARLKRTAKTVKINGFRPGKVPLDVVRREYGAGIYQEVVNDVIRDTVFEAIQQEKINAVGMPNIEKVENKDDALVYEATVEVYPEVEVKAFDALEVERKSTEVNDKDVDQMIENLQKQRAEWAETKGMAKKDMQVTFDFEGSIDGEKFEGGSSENFKLVLGSGRMIPGFEDGIVGMKKGEEKVIDVTFPEDYQAANLAGKTAQFKINVKLVEKQKLPEIDAEFLKIFGLTEEEGVEKLKADVRKNMEREVKNGLRNQVKGAAFDALVAANDIEIPESMMAQEIDRQRQQMIQQFTQQFGAQGAKAFDSSMLPDELFKEQAEKSVKLGVLVSKVLADAKLEVDAARVEAYIEDMASSYEDPSEVIEYFKNDKQQRSQIEAVVLEDQVVDYILASAKVTDKAVSYEELLKEQQARQQG</sequence>
<evidence type="ECO:0000256" key="3">
    <source>
        <dbReference type="ARBA" id="ARBA00013194"/>
    </source>
</evidence>
<dbReference type="EMBL" id="JASVDY010000003">
    <property type="protein sequence ID" value="MDV2469508.1"/>
    <property type="molecule type" value="Genomic_DNA"/>
</dbReference>
<evidence type="ECO:0000256" key="11">
    <source>
        <dbReference type="HAMAP-Rule" id="MF_00303"/>
    </source>
</evidence>
<dbReference type="GO" id="GO:0003755">
    <property type="term" value="F:peptidyl-prolyl cis-trans isomerase activity"/>
    <property type="evidence" value="ECO:0007669"/>
    <property type="project" value="UniProtKB-EC"/>
</dbReference>
<dbReference type="InterPro" id="IPR001179">
    <property type="entry name" value="PPIase_FKBP_dom"/>
</dbReference>
<keyword evidence="8 11" id="KW-0413">Isomerase</keyword>
<evidence type="ECO:0000256" key="10">
    <source>
        <dbReference type="ARBA" id="ARBA00029986"/>
    </source>
</evidence>
<keyword evidence="5 11" id="KW-0132">Cell division</keyword>
<dbReference type="PANTHER" id="PTHR30560">
    <property type="entry name" value="TRIGGER FACTOR CHAPERONE AND PEPTIDYL-PROLYL CIS/TRANS ISOMERASE"/>
    <property type="match status" value="1"/>
</dbReference>
<evidence type="ECO:0000256" key="9">
    <source>
        <dbReference type="ARBA" id="ARBA00023306"/>
    </source>
</evidence>
<feature type="domain" description="PPIase FKBP-type" evidence="14">
    <location>
        <begin position="160"/>
        <end position="248"/>
    </location>
</feature>
<evidence type="ECO:0000256" key="5">
    <source>
        <dbReference type="ARBA" id="ARBA00022618"/>
    </source>
</evidence>
<dbReference type="HAMAP" id="MF_00303">
    <property type="entry name" value="Trigger_factor_Tig"/>
    <property type="match status" value="1"/>
</dbReference>
<proteinExistence type="inferred from homology"/>
<dbReference type="EC" id="5.2.1.8" evidence="3 11"/>
<dbReference type="PANTHER" id="PTHR30560:SF3">
    <property type="entry name" value="TRIGGER FACTOR-LIKE PROTEIN TIG, CHLOROPLASTIC"/>
    <property type="match status" value="1"/>
</dbReference>
<evidence type="ECO:0000313" key="15">
    <source>
        <dbReference type="EMBL" id="MDV2469508.1"/>
    </source>
</evidence>
<dbReference type="SUPFAM" id="SSF109998">
    <property type="entry name" value="Triger factor/SurA peptide-binding domain-like"/>
    <property type="match status" value="1"/>
</dbReference>
<evidence type="ECO:0000313" key="16">
    <source>
        <dbReference type="Proteomes" id="UP001278188"/>
    </source>
</evidence>
<keyword evidence="11" id="KW-0963">Cytoplasm</keyword>
<comment type="caution">
    <text evidence="15">The sequence shown here is derived from an EMBL/GenBank/DDBJ whole genome shotgun (WGS) entry which is preliminary data.</text>
</comment>
<dbReference type="InterPro" id="IPR008880">
    <property type="entry name" value="Trigger_fac_C"/>
</dbReference>
<dbReference type="RefSeq" id="WP_317084262.1">
    <property type="nucleotide sequence ID" value="NZ_JASVDY010000003.1"/>
</dbReference>
<evidence type="ECO:0000256" key="6">
    <source>
        <dbReference type="ARBA" id="ARBA00023110"/>
    </source>
</evidence>
<evidence type="ECO:0000256" key="2">
    <source>
        <dbReference type="ARBA" id="ARBA00005464"/>
    </source>
</evidence>
<comment type="subcellular location">
    <subcellularLocation>
        <location evidence="11">Cytoplasm</location>
    </subcellularLocation>
    <text evidence="11">About half TF is bound to the ribosome near the polypeptide exit tunnel while the other half is free in the cytoplasm.</text>
</comment>
<evidence type="ECO:0000256" key="13">
    <source>
        <dbReference type="RuleBase" id="RU003914"/>
    </source>
</evidence>
<dbReference type="PROSITE" id="PS50059">
    <property type="entry name" value="FKBP_PPIASE"/>
    <property type="match status" value="1"/>
</dbReference>
<dbReference type="InterPro" id="IPR036611">
    <property type="entry name" value="Trigger_fac_ribosome-bd_sf"/>
</dbReference>
<comment type="similarity">
    <text evidence="2 11 13">Belongs to the FKBP-type PPIase family. Tig subfamily.</text>
</comment>
<keyword evidence="6 11" id="KW-0697">Rotamase</keyword>
<evidence type="ECO:0000259" key="14">
    <source>
        <dbReference type="PROSITE" id="PS50059"/>
    </source>
</evidence>
<dbReference type="InterPro" id="IPR046357">
    <property type="entry name" value="PPIase_dom_sf"/>
</dbReference>
<gene>
    <name evidence="11 15" type="primary">tig</name>
    <name evidence="15" type="ORF">QR674_10980</name>
</gene>
<dbReference type="Gene3D" id="1.10.3120.10">
    <property type="entry name" value="Trigger factor, C-terminal domain"/>
    <property type="match status" value="1"/>
</dbReference>
<dbReference type="Gene3D" id="3.10.50.40">
    <property type="match status" value="1"/>
</dbReference>
<keyword evidence="7 11" id="KW-0143">Chaperone</keyword>
<evidence type="ECO:0000256" key="4">
    <source>
        <dbReference type="ARBA" id="ARBA00016902"/>
    </source>
</evidence>
<comment type="function">
    <text evidence="11">Involved in protein export. Acts as a chaperone by maintaining the newly synthesized protein in an open conformation. Functions as a peptidyl-prolyl cis-trans isomerase.</text>
</comment>
<dbReference type="SUPFAM" id="SSF54534">
    <property type="entry name" value="FKBP-like"/>
    <property type="match status" value="1"/>
</dbReference>
<dbReference type="InterPro" id="IPR005215">
    <property type="entry name" value="Trig_fac"/>
</dbReference>
<reference evidence="15 16" key="1">
    <citation type="submission" date="2023-06" db="EMBL/GenBank/DDBJ databases">
        <title>Genomic Analysis of Acinetobacter Strains Recovered from South Australian Aquatic Samples provides Insights into the Circulation of Antibiotic Resistance determinants in the Environment.</title>
        <authorList>
            <person name="Tobin L."/>
            <person name="Jarocki V.M."/>
            <person name="Kenyon J."/>
            <person name="Drigo B."/>
            <person name="Donner E."/>
            <person name="Djordjevic S.P."/>
            <person name="Hamidian M."/>
        </authorList>
    </citation>
    <scope>NUCLEOTIDE SEQUENCE [LARGE SCALE GENOMIC DNA]</scope>
    <source>
        <strain evidence="15 16">SAAc652</strain>
    </source>
</reference>
<accession>A0ABU3WHH5</accession>
<dbReference type="Pfam" id="PF00254">
    <property type="entry name" value="FKBP_C"/>
    <property type="match status" value="1"/>
</dbReference>